<comment type="caution">
    <text evidence="4">The sequence shown here is derived from an EMBL/GenBank/DDBJ whole genome shotgun (WGS) entry which is preliminary data.</text>
</comment>
<reference evidence="4" key="1">
    <citation type="submission" date="2019-10" db="EMBL/GenBank/DDBJ databases">
        <authorList>
            <person name="Zhang R."/>
            <person name="Pan Y."/>
            <person name="Wang J."/>
            <person name="Ma R."/>
            <person name="Yu S."/>
        </authorList>
    </citation>
    <scope>NUCLEOTIDE SEQUENCE</scope>
    <source>
        <strain evidence="4">LA-IB0</strain>
        <tissue evidence="4">Leaf</tissue>
    </source>
</reference>
<evidence type="ECO:0000256" key="1">
    <source>
        <dbReference type="ARBA" id="ARBA00007843"/>
    </source>
</evidence>
<dbReference type="PANTHER" id="PTHR33985:SF15">
    <property type="entry name" value="FASCICLIN-LIKE ARABINOGALACTAN PROTEIN 19"/>
    <property type="match status" value="1"/>
</dbReference>
<protein>
    <recommendedName>
        <fullName evidence="3">FAS1 domain-containing protein</fullName>
    </recommendedName>
</protein>
<feature type="compositionally biased region" description="Basic residues" evidence="2">
    <location>
        <begin position="193"/>
        <end position="222"/>
    </location>
</feature>
<accession>A0AAV6WQG6</accession>
<evidence type="ECO:0000313" key="4">
    <source>
        <dbReference type="EMBL" id="KAG8373256.1"/>
    </source>
</evidence>
<dbReference type="Proteomes" id="UP000826271">
    <property type="component" value="Unassembled WGS sequence"/>
</dbReference>
<gene>
    <name evidence="4" type="ORF">BUALT_Bualt11G0005000</name>
</gene>
<comment type="similarity">
    <text evidence="1">Belongs to the fasciclin-like AGP family.</text>
</comment>
<evidence type="ECO:0000259" key="3">
    <source>
        <dbReference type="SMART" id="SM00554"/>
    </source>
</evidence>
<organism evidence="4 5">
    <name type="scientific">Buddleja alternifolia</name>
    <dbReference type="NCBI Taxonomy" id="168488"/>
    <lineage>
        <taxon>Eukaryota</taxon>
        <taxon>Viridiplantae</taxon>
        <taxon>Streptophyta</taxon>
        <taxon>Embryophyta</taxon>
        <taxon>Tracheophyta</taxon>
        <taxon>Spermatophyta</taxon>
        <taxon>Magnoliopsida</taxon>
        <taxon>eudicotyledons</taxon>
        <taxon>Gunneridae</taxon>
        <taxon>Pentapetalae</taxon>
        <taxon>asterids</taxon>
        <taxon>lamiids</taxon>
        <taxon>Lamiales</taxon>
        <taxon>Scrophulariaceae</taxon>
        <taxon>Buddlejeae</taxon>
        <taxon>Buddleja</taxon>
    </lineage>
</organism>
<dbReference type="SMART" id="SM00554">
    <property type="entry name" value="FAS1"/>
    <property type="match status" value="1"/>
</dbReference>
<dbReference type="PANTHER" id="PTHR33985">
    <property type="entry name" value="OS02G0491300 PROTEIN-RELATED"/>
    <property type="match status" value="1"/>
</dbReference>
<evidence type="ECO:0000313" key="5">
    <source>
        <dbReference type="Proteomes" id="UP000826271"/>
    </source>
</evidence>
<keyword evidence="5" id="KW-1185">Reference proteome</keyword>
<feature type="region of interest" description="Disordered" evidence="2">
    <location>
        <begin position="184"/>
        <end position="222"/>
    </location>
</feature>
<dbReference type="Gene3D" id="2.30.180.10">
    <property type="entry name" value="FAS1 domain"/>
    <property type="match status" value="1"/>
</dbReference>
<dbReference type="InterPro" id="IPR052806">
    <property type="entry name" value="Fasciclin-like_AGP"/>
</dbReference>
<dbReference type="Pfam" id="PF02469">
    <property type="entry name" value="Fasciclin"/>
    <property type="match status" value="1"/>
</dbReference>
<evidence type="ECO:0000256" key="2">
    <source>
        <dbReference type="SAM" id="MobiDB-lite"/>
    </source>
</evidence>
<dbReference type="InterPro" id="IPR036378">
    <property type="entry name" value="FAS1_dom_sf"/>
</dbReference>
<sequence length="222" mass="24558">MLEQLRNHGYTLFTNAIATSDLQYHLLTTSSFTLFAAKDSPLFDLDMASDATAYVTTLRYHVIPDHRHSFADLQNLSSPFLDTLLPHYSVLIGKTQNDSVLFNGVMVDGVRVSDPDLFLGSRIAVHGIDGILVTGLNMYQESDGNGNGSDLSSPPAESPAPLSWLDWNIPAVGALIPTPQLEWNNIPGAASSQKKKRGRRHRKGRGGRRHSGRRRYHHLDDL</sequence>
<proteinExistence type="inferred from homology"/>
<dbReference type="InterPro" id="IPR000782">
    <property type="entry name" value="FAS1_domain"/>
</dbReference>
<dbReference type="SUPFAM" id="SSF82153">
    <property type="entry name" value="FAS1 domain"/>
    <property type="match status" value="1"/>
</dbReference>
<dbReference type="AlphaFoldDB" id="A0AAV6WQG6"/>
<name>A0AAV6WQG6_9LAMI</name>
<feature type="domain" description="FAS1" evidence="3">
    <location>
        <begin position="33"/>
        <end position="135"/>
    </location>
</feature>
<dbReference type="EMBL" id="WHWC01000011">
    <property type="protein sequence ID" value="KAG8373256.1"/>
    <property type="molecule type" value="Genomic_DNA"/>
</dbReference>